<dbReference type="EMBL" id="CP032608">
    <property type="protein sequence ID" value="AYF84360.1"/>
    <property type="molecule type" value="Genomic_DNA"/>
</dbReference>
<evidence type="ECO:0000313" key="2">
    <source>
        <dbReference type="Proteomes" id="UP000269847"/>
    </source>
</evidence>
<evidence type="ECO:0000313" key="1">
    <source>
        <dbReference type="EMBL" id="AYF84360.1"/>
    </source>
</evidence>
<sequence>MKSLLGMWIAQVRWAKRYYKNGLLSYLLHKFGIIKSPTLSLIVVYTFKEDIFFWRKLKKR</sequence>
<gene>
    <name evidence="1" type="ORF">D7J84_25750</name>
</gene>
<dbReference type="Proteomes" id="UP000269847">
    <property type="component" value="Chromosome"/>
</dbReference>
<reference evidence="1 2" key="1">
    <citation type="submission" date="2018-09" db="EMBL/GenBank/DDBJ databases">
        <title>Complete genome of Bacillus thuringiensis strain QZL38.</title>
        <authorList>
            <person name="Song F."/>
        </authorList>
    </citation>
    <scope>NUCLEOTIDE SEQUENCE [LARGE SCALE GENOMIC DNA]</scope>
    <source>
        <strain evidence="1 2">QZL38</strain>
    </source>
</reference>
<accession>A0A9W3VFS0</accession>
<protein>
    <submittedName>
        <fullName evidence="1">Uncharacterized protein</fullName>
    </submittedName>
</protein>
<name>A0A9W3VFS0_BACTU</name>
<dbReference type="AlphaFoldDB" id="A0A9W3VFS0"/>
<organism evidence="1 2">
    <name type="scientific">Bacillus thuringiensis</name>
    <dbReference type="NCBI Taxonomy" id="1428"/>
    <lineage>
        <taxon>Bacteria</taxon>
        <taxon>Bacillati</taxon>
        <taxon>Bacillota</taxon>
        <taxon>Bacilli</taxon>
        <taxon>Bacillales</taxon>
        <taxon>Bacillaceae</taxon>
        <taxon>Bacillus</taxon>
        <taxon>Bacillus cereus group</taxon>
    </lineage>
</organism>
<proteinExistence type="predicted"/>